<dbReference type="Gene3D" id="1.10.10.60">
    <property type="entry name" value="Homeodomain-like"/>
    <property type="match status" value="1"/>
</dbReference>
<gene>
    <name evidence="4" type="ORF">HYG86_11445</name>
</gene>
<dbReference type="KEGG" id="acae:HYG86_11445"/>
<evidence type="ECO:0000259" key="3">
    <source>
        <dbReference type="PROSITE" id="PS50977"/>
    </source>
</evidence>
<dbReference type="InterPro" id="IPR023772">
    <property type="entry name" value="DNA-bd_HTH_TetR-type_CS"/>
</dbReference>
<protein>
    <submittedName>
        <fullName evidence="4">TetR/AcrR family transcriptional regulator</fullName>
    </submittedName>
</protein>
<evidence type="ECO:0000313" key="4">
    <source>
        <dbReference type="EMBL" id="QNO15336.1"/>
    </source>
</evidence>
<dbReference type="GO" id="GO:0003677">
    <property type="term" value="F:DNA binding"/>
    <property type="evidence" value="ECO:0007669"/>
    <property type="project" value="UniProtKB-UniRule"/>
</dbReference>
<dbReference type="PANTHER" id="PTHR43479">
    <property type="entry name" value="ACREF/ENVCD OPERON REPRESSOR-RELATED"/>
    <property type="match status" value="1"/>
</dbReference>
<dbReference type="InterPro" id="IPR009057">
    <property type="entry name" value="Homeodomain-like_sf"/>
</dbReference>
<dbReference type="AlphaFoldDB" id="A0A7G9W9H4"/>
<dbReference type="Proteomes" id="UP000516160">
    <property type="component" value="Chromosome"/>
</dbReference>
<sequence>MKTKKGEETYNNILEAAEQLFAEKSVSKVTINDIVQRTGIAKGTFYLYFESKETLIWEFMDKKFGYADQWMKEIVLKGYNDDELHEIIDFIVSFVKKHIRILRIMHNVRFHGFLGIRRLEDRYMKKWITPFSLWLERGRLEGTLSINDSQFMANYLIVTLHEILDRVIMDDFPVSIEEVRDELKVLIVKLLK</sequence>
<dbReference type="Pfam" id="PF00440">
    <property type="entry name" value="TetR_N"/>
    <property type="match status" value="1"/>
</dbReference>
<dbReference type="SUPFAM" id="SSF46689">
    <property type="entry name" value="Homeodomain-like"/>
    <property type="match status" value="1"/>
</dbReference>
<dbReference type="InterPro" id="IPR050624">
    <property type="entry name" value="HTH-type_Tx_Regulator"/>
</dbReference>
<dbReference type="RefSeq" id="WP_213165700.1">
    <property type="nucleotide sequence ID" value="NZ_CP058559.1"/>
</dbReference>
<dbReference type="PANTHER" id="PTHR43479:SF11">
    <property type="entry name" value="ACREF_ENVCD OPERON REPRESSOR-RELATED"/>
    <property type="match status" value="1"/>
</dbReference>
<dbReference type="PROSITE" id="PS50977">
    <property type="entry name" value="HTH_TETR_2"/>
    <property type="match status" value="1"/>
</dbReference>
<feature type="domain" description="HTH tetR-type" evidence="3">
    <location>
        <begin position="7"/>
        <end position="67"/>
    </location>
</feature>
<dbReference type="PRINTS" id="PR00455">
    <property type="entry name" value="HTHTETR"/>
</dbReference>
<dbReference type="EMBL" id="CP058559">
    <property type="protein sequence ID" value="QNO15336.1"/>
    <property type="molecule type" value="Genomic_DNA"/>
</dbReference>
<evidence type="ECO:0000313" key="5">
    <source>
        <dbReference type="Proteomes" id="UP000516160"/>
    </source>
</evidence>
<keyword evidence="1 2" id="KW-0238">DNA-binding</keyword>
<organism evidence="4 5">
    <name type="scientific">Alkalicella caledoniensis</name>
    <dbReference type="NCBI Taxonomy" id="2731377"/>
    <lineage>
        <taxon>Bacteria</taxon>
        <taxon>Bacillati</taxon>
        <taxon>Bacillota</taxon>
        <taxon>Clostridia</taxon>
        <taxon>Eubacteriales</taxon>
        <taxon>Proteinivoracaceae</taxon>
        <taxon>Alkalicella</taxon>
    </lineage>
</organism>
<feature type="DNA-binding region" description="H-T-H motif" evidence="2">
    <location>
        <begin position="30"/>
        <end position="49"/>
    </location>
</feature>
<dbReference type="Gene3D" id="1.10.357.10">
    <property type="entry name" value="Tetracycline Repressor, domain 2"/>
    <property type="match status" value="1"/>
</dbReference>
<dbReference type="InterPro" id="IPR001647">
    <property type="entry name" value="HTH_TetR"/>
</dbReference>
<proteinExistence type="predicted"/>
<evidence type="ECO:0000256" key="2">
    <source>
        <dbReference type="PROSITE-ProRule" id="PRU00335"/>
    </source>
</evidence>
<reference evidence="4 5" key="1">
    <citation type="submission" date="2020-07" db="EMBL/GenBank/DDBJ databases">
        <title>Alkalicella. sp. LB2 genome.</title>
        <authorList>
            <person name="Postec A."/>
            <person name="Quemeneur M."/>
        </authorList>
    </citation>
    <scope>NUCLEOTIDE SEQUENCE [LARGE SCALE GENOMIC DNA]</scope>
    <source>
        <strain evidence="4 5">LB2</strain>
    </source>
</reference>
<keyword evidence="5" id="KW-1185">Reference proteome</keyword>
<name>A0A7G9W9H4_ALKCA</name>
<dbReference type="PROSITE" id="PS01081">
    <property type="entry name" value="HTH_TETR_1"/>
    <property type="match status" value="1"/>
</dbReference>
<evidence type="ECO:0000256" key="1">
    <source>
        <dbReference type="ARBA" id="ARBA00023125"/>
    </source>
</evidence>
<accession>A0A7G9W9H4</accession>